<evidence type="ECO:0000259" key="17">
    <source>
        <dbReference type="Pfam" id="PF17810"/>
    </source>
</evidence>
<evidence type="ECO:0000256" key="13">
    <source>
        <dbReference type="PIRSR" id="PIRSR001336-50"/>
    </source>
</evidence>
<sequence length="668" mass="74751">MWYPAGMVEPEPTRVSSPDASKVNEAPANTRAFKSWALENSLKRYGADKWGQGFLSVNSEGHLGFRAPGLPEVDLHKLVLLLRERGIHSPVVVRFPSMIVESMQRLHDAFIRAAAEAEFTGAHVGMYPLKVNQRRSVVETVVGAREQCNYGLEAGSKPELLLAMAQPVVPGTPLICNGYKDREFMRLAYHAAELGHEVVIVLESLREVRRFLDVGEEQDWTATPLIGTRAKLYSRGSGRWQSSGGELAKFGLTTNEILEVVRQLEEAGQIEKFALLHFHIGSQITQIKRIKTAVREGVRIWSALRPRCPGLRYIDLGGGVGIDYDGSRTSYPSSANYSVEEYASQVVFEISEVVTELELPPPTIVTESGRVLTAKHAVTIADLREVQGELLPVPAPSEHEDRLITELRETLNGITVKNIEEYFHDAVDFRDEALQLFSRGYLSLEDRASAEGLFHRVRLECERIMPQLEHPPEEIVNFLNRAQVKYLANFSIFQSLPDTWSIDQVFPAAPLSGHGHVPRLNAEIVDITCDSDGCIKTFAHPDDNLKSLPLHEPPARGGEPYFLGFFMTGAYQDSLANVHNLFGRCHEVIVRRADEEGVIMGSQGIDYDEHVWLEVKTGYSVQDVLGEMDYDVDSITQLIRDRHLGKDTTLGQPWAMGVLQEYPYLVRT</sequence>
<reference evidence="18 19" key="1">
    <citation type="submission" date="2018-03" db="EMBL/GenBank/DDBJ databases">
        <title>Draft Genome Sequences of the Obligatory Marine Myxobacteria Enhygromyxa salina SWB007.</title>
        <authorList>
            <person name="Poehlein A."/>
            <person name="Moghaddam J.A."/>
            <person name="Harms H."/>
            <person name="Alanjari M."/>
            <person name="Koenig G.M."/>
            <person name="Daniel R."/>
            <person name="Schaeberle T.F."/>
        </authorList>
    </citation>
    <scope>NUCLEOTIDE SEQUENCE [LARGE SCALE GENOMIC DNA]</scope>
    <source>
        <strain evidence="18 19">SWB007</strain>
    </source>
</reference>
<dbReference type="SUPFAM" id="SSF50621">
    <property type="entry name" value="Alanine racemase C-terminal domain-like"/>
    <property type="match status" value="1"/>
</dbReference>
<keyword evidence="9 13" id="KW-0663">Pyridoxal phosphate</keyword>
<feature type="modified residue" description="N6-(pyridoxal phosphate)lysine" evidence="13">
    <location>
        <position position="130"/>
    </location>
</feature>
<comment type="cofactor">
    <cofactor evidence="1 13">
        <name>pyridoxal 5'-phosphate</name>
        <dbReference type="ChEBI" id="CHEBI:597326"/>
    </cofactor>
</comment>
<dbReference type="InterPro" id="IPR040634">
    <property type="entry name" value="Arg_decarb_HB"/>
</dbReference>
<protein>
    <recommendedName>
        <fullName evidence="5">arginine decarboxylase</fullName>
        <ecNumber evidence="5">4.1.1.19</ecNumber>
    </recommendedName>
</protein>
<evidence type="ECO:0000256" key="14">
    <source>
        <dbReference type="PIRSR" id="PIRSR600183-50"/>
    </source>
</evidence>
<dbReference type="EC" id="4.1.1.19" evidence="5"/>
<dbReference type="GO" id="GO:0046872">
    <property type="term" value="F:metal ion binding"/>
    <property type="evidence" value="ECO:0007669"/>
    <property type="project" value="UniProtKB-KW"/>
</dbReference>
<evidence type="ECO:0000256" key="11">
    <source>
        <dbReference type="ARBA" id="ARBA00023115"/>
    </source>
</evidence>
<dbReference type="Pfam" id="PF02784">
    <property type="entry name" value="Orn_Arg_deC_N"/>
    <property type="match status" value="1"/>
</dbReference>
<evidence type="ECO:0000259" key="16">
    <source>
        <dbReference type="Pfam" id="PF02784"/>
    </source>
</evidence>
<evidence type="ECO:0000256" key="12">
    <source>
        <dbReference type="ARBA" id="ARBA00023239"/>
    </source>
</evidence>
<evidence type="ECO:0000256" key="2">
    <source>
        <dbReference type="ARBA" id="ARBA00001946"/>
    </source>
</evidence>
<evidence type="ECO:0000256" key="4">
    <source>
        <dbReference type="ARBA" id="ARBA00008357"/>
    </source>
</evidence>
<evidence type="ECO:0000256" key="5">
    <source>
        <dbReference type="ARBA" id="ARBA00012426"/>
    </source>
</evidence>
<comment type="caution">
    <text evidence="18">The sequence shown here is derived from an EMBL/GenBank/DDBJ whole genome shotgun (WGS) entry which is preliminary data.</text>
</comment>
<gene>
    <name evidence="18" type="primary">speA</name>
    <name evidence="18" type="ORF">ENSA7_17370</name>
</gene>
<feature type="region of interest" description="Disordered" evidence="15">
    <location>
        <begin position="1"/>
        <end position="23"/>
    </location>
</feature>
<dbReference type="Gene3D" id="1.20.58.930">
    <property type="match status" value="1"/>
</dbReference>
<dbReference type="PRINTS" id="PR01180">
    <property type="entry name" value="ARGDCRBXLASE"/>
</dbReference>
<feature type="domain" description="Arginine decarboxylase helical bundle" evidence="17">
    <location>
        <begin position="398"/>
        <end position="480"/>
    </location>
</feature>
<dbReference type="PRINTS" id="PR01179">
    <property type="entry name" value="ODADCRBXLASE"/>
</dbReference>
<dbReference type="EMBL" id="PVNL01000041">
    <property type="protein sequence ID" value="PRQ08452.1"/>
    <property type="molecule type" value="Genomic_DNA"/>
</dbReference>
<dbReference type="PANTHER" id="PTHR43295">
    <property type="entry name" value="ARGININE DECARBOXYLASE"/>
    <property type="match status" value="1"/>
</dbReference>
<comment type="function">
    <text evidence="3">Catalyzes the biosynthesis of agmatine from arginine.</text>
</comment>
<accession>A0A2S9YTU3</accession>
<dbReference type="CDD" id="cd06830">
    <property type="entry name" value="PLPDE_III_ADC"/>
    <property type="match status" value="1"/>
</dbReference>
<dbReference type="InterPro" id="IPR022644">
    <property type="entry name" value="De-COase2_N"/>
</dbReference>
<evidence type="ECO:0000256" key="15">
    <source>
        <dbReference type="SAM" id="MobiDB-lite"/>
    </source>
</evidence>
<dbReference type="Gene3D" id="3.20.20.10">
    <property type="entry name" value="Alanine racemase"/>
    <property type="match status" value="1"/>
</dbReference>
<dbReference type="SUPFAM" id="SSF51419">
    <property type="entry name" value="PLP-binding barrel"/>
    <property type="match status" value="1"/>
</dbReference>
<dbReference type="AlphaFoldDB" id="A0A2S9YTU3"/>
<dbReference type="GO" id="GO:0008792">
    <property type="term" value="F:arginine decarboxylase activity"/>
    <property type="evidence" value="ECO:0007669"/>
    <property type="project" value="UniProtKB-EC"/>
</dbReference>
<evidence type="ECO:0000256" key="6">
    <source>
        <dbReference type="ARBA" id="ARBA00022723"/>
    </source>
</evidence>
<evidence type="ECO:0000256" key="9">
    <source>
        <dbReference type="ARBA" id="ARBA00022898"/>
    </source>
</evidence>
<dbReference type="InterPro" id="IPR029066">
    <property type="entry name" value="PLP-binding_barrel"/>
</dbReference>
<dbReference type="NCBIfam" id="NF003763">
    <property type="entry name" value="PRK05354.1"/>
    <property type="match status" value="1"/>
</dbReference>
<dbReference type="Pfam" id="PF17810">
    <property type="entry name" value="Arg_decarb_HB"/>
    <property type="match status" value="1"/>
</dbReference>
<dbReference type="PIRSF" id="PIRSF001336">
    <property type="entry name" value="Arg_decrbxlase"/>
    <property type="match status" value="1"/>
</dbReference>
<dbReference type="PANTHER" id="PTHR43295:SF9">
    <property type="entry name" value="BIOSYNTHETIC ARGININE DECARBOXYLASE"/>
    <property type="match status" value="1"/>
</dbReference>
<name>A0A2S9YTU3_9BACT</name>
<dbReference type="GO" id="GO:0008295">
    <property type="term" value="P:spermidine biosynthetic process"/>
    <property type="evidence" value="ECO:0007669"/>
    <property type="project" value="UniProtKB-KW"/>
</dbReference>
<dbReference type="GO" id="GO:0006527">
    <property type="term" value="P:L-arginine catabolic process"/>
    <property type="evidence" value="ECO:0007669"/>
    <property type="project" value="InterPro"/>
</dbReference>
<keyword evidence="10" id="KW-0745">Spermidine biosynthesis</keyword>
<evidence type="ECO:0000256" key="3">
    <source>
        <dbReference type="ARBA" id="ARBA00002257"/>
    </source>
</evidence>
<keyword evidence="11" id="KW-0620">Polyamine biosynthesis</keyword>
<evidence type="ECO:0000313" key="18">
    <source>
        <dbReference type="EMBL" id="PRQ08452.1"/>
    </source>
</evidence>
<feature type="active site" description="Proton donor" evidence="14">
    <location>
        <position position="529"/>
    </location>
</feature>
<dbReference type="InterPro" id="IPR002985">
    <property type="entry name" value="Arg_decrbxlase"/>
</dbReference>
<dbReference type="InterPro" id="IPR009006">
    <property type="entry name" value="Ala_racemase/Decarboxylase_C"/>
</dbReference>
<keyword evidence="7" id="KW-0210">Decarboxylase</keyword>
<evidence type="ECO:0000256" key="1">
    <source>
        <dbReference type="ARBA" id="ARBA00001933"/>
    </source>
</evidence>
<keyword evidence="8" id="KW-0460">Magnesium</keyword>
<keyword evidence="6" id="KW-0479">Metal-binding</keyword>
<evidence type="ECO:0000256" key="8">
    <source>
        <dbReference type="ARBA" id="ARBA00022842"/>
    </source>
</evidence>
<evidence type="ECO:0000313" key="19">
    <source>
        <dbReference type="Proteomes" id="UP000238823"/>
    </source>
</evidence>
<evidence type="ECO:0000256" key="7">
    <source>
        <dbReference type="ARBA" id="ARBA00022793"/>
    </source>
</evidence>
<dbReference type="OrthoDB" id="9802658at2"/>
<dbReference type="Gene3D" id="2.40.37.10">
    <property type="entry name" value="Lyase, Ornithine Decarboxylase, Chain A, domain 1"/>
    <property type="match status" value="1"/>
</dbReference>
<proteinExistence type="inferred from homology"/>
<organism evidence="18 19">
    <name type="scientific">Enhygromyxa salina</name>
    <dbReference type="NCBI Taxonomy" id="215803"/>
    <lineage>
        <taxon>Bacteria</taxon>
        <taxon>Pseudomonadati</taxon>
        <taxon>Myxococcota</taxon>
        <taxon>Polyangia</taxon>
        <taxon>Nannocystales</taxon>
        <taxon>Nannocystaceae</taxon>
        <taxon>Enhygromyxa</taxon>
    </lineage>
</organism>
<dbReference type="Proteomes" id="UP000238823">
    <property type="component" value="Unassembled WGS sequence"/>
</dbReference>
<dbReference type="InterPro" id="IPR000183">
    <property type="entry name" value="Orn/DAP/Arg_de-COase"/>
</dbReference>
<feature type="domain" description="Orn/DAP/Arg decarboxylase 2 N-terminal" evidence="16">
    <location>
        <begin position="118"/>
        <end position="374"/>
    </location>
</feature>
<keyword evidence="12 18" id="KW-0456">Lyase</keyword>
<comment type="similarity">
    <text evidence="4">Belongs to the Orn/Lys/Arg decarboxylase class-II family. SpeA subfamily.</text>
</comment>
<evidence type="ECO:0000256" key="10">
    <source>
        <dbReference type="ARBA" id="ARBA00023066"/>
    </source>
</evidence>
<comment type="cofactor">
    <cofactor evidence="2">
        <name>Mg(2+)</name>
        <dbReference type="ChEBI" id="CHEBI:18420"/>
    </cofactor>
</comment>